<accession>A0A4S8L8C6</accession>
<keyword evidence="3" id="KW-0489">Methyltransferase</keyword>
<dbReference type="SUPFAM" id="SSF53335">
    <property type="entry name" value="S-adenosyl-L-methionine-dependent methyltransferases"/>
    <property type="match status" value="1"/>
</dbReference>
<reference evidence="7 8" key="1">
    <citation type="journal article" date="2019" name="Nat. Ecol. Evol.">
        <title>Megaphylogeny resolves global patterns of mushroom evolution.</title>
        <authorList>
            <person name="Varga T."/>
            <person name="Krizsan K."/>
            <person name="Foldi C."/>
            <person name="Dima B."/>
            <person name="Sanchez-Garcia M."/>
            <person name="Sanchez-Ramirez S."/>
            <person name="Szollosi G.J."/>
            <person name="Szarkandi J.G."/>
            <person name="Papp V."/>
            <person name="Albert L."/>
            <person name="Andreopoulos W."/>
            <person name="Angelini C."/>
            <person name="Antonin V."/>
            <person name="Barry K.W."/>
            <person name="Bougher N.L."/>
            <person name="Buchanan P."/>
            <person name="Buyck B."/>
            <person name="Bense V."/>
            <person name="Catcheside P."/>
            <person name="Chovatia M."/>
            <person name="Cooper J."/>
            <person name="Damon W."/>
            <person name="Desjardin D."/>
            <person name="Finy P."/>
            <person name="Geml J."/>
            <person name="Haridas S."/>
            <person name="Hughes K."/>
            <person name="Justo A."/>
            <person name="Karasinski D."/>
            <person name="Kautmanova I."/>
            <person name="Kiss B."/>
            <person name="Kocsube S."/>
            <person name="Kotiranta H."/>
            <person name="LaButti K.M."/>
            <person name="Lechner B.E."/>
            <person name="Liimatainen K."/>
            <person name="Lipzen A."/>
            <person name="Lukacs Z."/>
            <person name="Mihaltcheva S."/>
            <person name="Morgado L.N."/>
            <person name="Niskanen T."/>
            <person name="Noordeloos M.E."/>
            <person name="Ohm R.A."/>
            <person name="Ortiz-Santana B."/>
            <person name="Ovrebo C."/>
            <person name="Racz N."/>
            <person name="Riley R."/>
            <person name="Savchenko A."/>
            <person name="Shiryaev A."/>
            <person name="Soop K."/>
            <person name="Spirin V."/>
            <person name="Szebenyi C."/>
            <person name="Tomsovsky M."/>
            <person name="Tulloss R.E."/>
            <person name="Uehling J."/>
            <person name="Grigoriev I.V."/>
            <person name="Vagvolgyi C."/>
            <person name="Papp T."/>
            <person name="Martin F.M."/>
            <person name="Miettinen O."/>
            <person name="Hibbett D.S."/>
            <person name="Nagy L.G."/>
        </authorList>
    </citation>
    <scope>NUCLEOTIDE SEQUENCE [LARGE SCALE GENOMIC DNA]</scope>
    <source>
        <strain evidence="7 8">CBS 962.96</strain>
    </source>
</reference>
<dbReference type="InterPro" id="IPR029063">
    <property type="entry name" value="SAM-dependent_MTases_sf"/>
</dbReference>
<dbReference type="AlphaFoldDB" id="A0A4S8L8C6"/>
<dbReference type="InterPro" id="IPR012901">
    <property type="entry name" value="CARME"/>
</dbReference>
<evidence type="ECO:0000313" key="7">
    <source>
        <dbReference type="EMBL" id="THU84954.1"/>
    </source>
</evidence>
<evidence type="ECO:0000313" key="8">
    <source>
        <dbReference type="Proteomes" id="UP000297245"/>
    </source>
</evidence>
<feature type="region of interest" description="Disordered" evidence="6">
    <location>
        <begin position="88"/>
        <end position="162"/>
    </location>
</feature>
<evidence type="ECO:0000256" key="3">
    <source>
        <dbReference type="ARBA" id="ARBA00022603"/>
    </source>
</evidence>
<sequence>MAPSALDIEEEQRHFANVITTFQSYASYSLAANNRRRKDLFTLPQADQELLSSLGYKEKLDEVDKAIMANAEFLKQVVVDPEIFGHEVDEGDYEGADGEWHADDRDSSSQTQEHQHSHDNPDHSHSHSHSHHGQHDGHSHSHGHPHSQSRTRQKRYKPTEFDMDKLRSTLKQLVRDWSEEGAEERKTSYEPMKEALLAHFSDIPPAERRNFRVLVPGAGLGRLAYDVASLGFACQGNEFSHYMLLTSFLILNQSEQVKMHTIYPYVHSFSNVPNRESMLRAISIPDVVPNLPPGSNFSLVAGDFEEIYGGETDPEEPQSGLWDAVLTCFFIDTAKNIVNYLRIIHRILAPGGVWINLGPLLWHWENNNTNDPSVELDLVEVKELARKIGLEIKNEKTIGATYTTNSEGMLGYTYRTAFWTATKIA</sequence>
<dbReference type="EMBL" id="ML179572">
    <property type="protein sequence ID" value="THU84954.1"/>
    <property type="molecule type" value="Genomic_DNA"/>
</dbReference>
<evidence type="ECO:0000256" key="4">
    <source>
        <dbReference type="ARBA" id="ARBA00022679"/>
    </source>
</evidence>
<keyword evidence="4" id="KW-0808">Transferase</keyword>
<name>A0A4S8L8C6_DENBC</name>
<dbReference type="GO" id="GO:0030735">
    <property type="term" value="F:carnosine N-methyltransferase activity"/>
    <property type="evidence" value="ECO:0007669"/>
    <property type="project" value="UniProtKB-EC"/>
</dbReference>
<feature type="compositionally biased region" description="Basic and acidic residues" evidence="6">
    <location>
        <begin position="98"/>
        <end position="125"/>
    </location>
</feature>
<keyword evidence="8" id="KW-1185">Reference proteome</keyword>
<dbReference type="SMART" id="SM01296">
    <property type="entry name" value="N2227"/>
    <property type="match status" value="1"/>
</dbReference>
<feature type="compositionally biased region" description="Basic residues" evidence="6">
    <location>
        <begin position="140"/>
        <end position="156"/>
    </location>
</feature>
<comment type="similarity">
    <text evidence="1">Belongs to the carnosine N-methyltransferase family.</text>
</comment>
<proteinExistence type="inferred from homology"/>
<dbReference type="Proteomes" id="UP000297245">
    <property type="component" value="Unassembled WGS sequence"/>
</dbReference>
<dbReference type="EC" id="2.1.1.22" evidence="2"/>
<evidence type="ECO:0000256" key="2">
    <source>
        <dbReference type="ARBA" id="ARBA00012003"/>
    </source>
</evidence>
<dbReference type="OrthoDB" id="978at2759"/>
<dbReference type="Gene3D" id="3.40.50.150">
    <property type="entry name" value="Vaccinia Virus protein VP39"/>
    <property type="match status" value="1"/>
</dbReference>
<organism evidence="7 8">
    <name type="scientific">Dendrothele bispora (strain CBS 962.96)</name>
    <dbReference type="NCBI Taxonomy" id="1314807"/>
    <lineage>
        <taxon>Eukaryota</taxon>
        <taxon>Fungi</taxon>
        <taxon>Dikarya</taxon>
        <taxon>Basidiomycota</taxon>
        <taxon>Agaricomycotina</taxon>
        <taxon>Agaricomycetes</taxon>
        <taxon>Agaricomycetidae</taxon>
        <taxon>Agaricales</taxon>
        <taxon>Agaricales incertae sedis</taxon>
        <taxon>Dendrothele</taxon>
    </lineage>
</organism>
<gene>
    <name evidence="7" type="ORF">K435DRAFT_970934</name>
</gene>
<dbReference type="PANTHER" id="PTHR12303:SF6">
    <property type="entry name" value="CARNOSINE N-METHYLTRANSFERASE"/>
    <property type="match status" value="1"/>
</dbReference>
<dbReference type="Pfam" id="PF07942">
    <property type="entry name" value="CARME"/>
    <property type="match status" value="1"/>
</dbReference>
<dbReference type="GO" id="GO:0032259">
    <property type="term" value="P:methylation"/>
    <property type="evidence" value="ECO:0007669"/>
    <property type="project" value="UniProtKB-KW"/>
</dbReference>
<evidence type="ECO:0000256" key="6">
    <source>
        <dbReference type="SAM" id="MobiDB-lite"/>
    </source>
</evidence>
<dbReference type="PANTHER" id="PTHR12303">
    <property type="entry name" value="CARNOSINE N-METHYLTRANSFERASE"/>
    <property type="match status" value="1"/>
</dbReference>
<evidence type="ECO:0000256" key="1">
    <source>
        <dbReference type="ARBA" id="ARBA00010086"/>
    </source>
</evidence>
<keyword evidence="5" id="KW-0949">S-adenosyl-L-methionine</keyword>
<evidence type="ECO:0000256" key="5">
    <source>
        <dbReference type="ARBA" id="ARBA00022691"/>
    </source>
</evidence>
<protein>
    <recommendedName>
        <fullName evidence="2">carnosine N-methyltransferase</fullName>
        <ecNumber evidence="2">2.1.1.22</ecNumber>
    </recommendedName>
</protein>